<gene>
    <name evidence="1" type="ORF">Tco025E_01561</name>
</gene>
<name>A0A3R7LK03_9TRYP</name>
<comment type="caution">
    <text evidence="1">The sequence shown here is derived from an EMBL/GenBank/DDBJ whole genome shotgun (WGS) entry which is preliminary data.</text>
</comment>
<dbReference type="RefSeq" id="XP_029231367.1">
    <property type="nucleotide sequence ID" value="XM_029368499.1"/>
</dbReference>
<evidence type="ECO:0000313" key="1">
    <source>
        <dbReference type="EMBL" id="RNF26161.1"/>
    </source>
</evidence>
<dbReference type="EMBL" id="MKKU01000054">
    <property type="protein sequence ID" value="RNF26161.1"/>
    <property type="molecule type" value="Genomic_DNA"/>
</dbReference>
<evidence type="ECO:0000313" key="2">
    <source>
        <dbReference type="Proteomes" id="UP000284403"/>
    </source>
</evidence>
<dbReference type="GeneID" id="40315172"/>
<dbReference type="AlphaFoldDB" id="A0A3R7LK03"/>
<dbReference type="OrthoDB" id="271862at2759"/>
<keyword evidence="2" id="KW-1185">Reference proteome</keyword>
<accession>A0A3R7LK03</accession>
<protein>
    <submittedName>
        <fullName evidence="1">Putative serine peptidase</fullName>
    </submittedName>
</protein>
<dbReference type="Proteomes" id="UP000284403">
    <property type="component" value="Unassembled WGS sequence"/>
</dbReference>
<proteinExistence type="predicted"/>
<reference evidence="1 2" key="1">
    <citation type="journal article" date="2018" name="BMC Genomics">
        <title>Genomic comparison of Trypanosoma conorhini and Trypanosoma rangeli to Trypanosoma cruzi strains of high and low virulence.</title>
        <authorList>
            <person name="Bradwell K.R."/>
            <person name="Koparde V.N."/>
            <person name="Matveyev A.V."/>
            <person name="Serrano M.G."/>
            <person name="Alves J.M."/>
            <person name="Parikh H."/>
            <person name="Huang B."/>
            <person name="Lee V."/>
            <person name="Espinosa-Alvarez O."/>
            <person name="Ortiz P.A."/>
            <person name="Costa-Martins A.G."/>
            <person name="Teixeira M.M."/>
            <person name="Buck G.A."/>
        </authorList>
    </citation>
    <scope>NUCLEOTIDE SEQUENCE [LARGE SCALE GENOMIC DNA]</scope>
    <source>
        <strain evidence="1 2">025E</strain>
    </source>
</reference>
<organism evidence="1 2">
    <name type="scientific">Trypanosoma conorhini</name>
    <dbReference type="NCBI Taxonomy" id="83891"/>
    <lineage>
        <taxon>Eukaryota</taxon>
        <taxon>Discoba</taxon>
        <taxon>Euglenozoa</taxon>
        <taxon>Kinetoplastea</taxon>
        <taxon>Metakinetoplastina</taxon>
        <taxon>Trypanosomatida</taxon>
        <taxon>Trypanosomatidae</taxon>
        <taxon>Trypanosoma</taxon>
    </lineage>
</organism>
<sequence>MLRLSRLHKTALPKLVNEVRRTPAYLRHAPPGLYVTCDFEKAARHTTLLVDASAEGEPPLTSGVYVLASTGGDDLDFQQAQSVLVGLPGAQDATQASRFVDAVLRPALTRSGMAIPFEGIRTIVLPELHPFVAHTVTELLSRLPQVKFACGPLMTAFLSDANFFTGVRKSLCENDAHLHAKSITFADVPQKNLHPLEDGSAVPVSGECRQLLMATGDLSHARERWRRDRRNKLKHFESYPLFLYDPAFCAMLAPPSAGVHFDWLPFVVHEADAGALLPLPDFFSLQKPGGSPLLEVWRLREQAHQVATALEKFPETQRVLTACYGEVSGGADGYLARLQQAVQKLEELRSRLGRRLATDATRDTERWGAILEEKVLKEAVFTNTAETPTAAEVLAEYRRWASAAFLGRLSRALALAAATLPPDALPEAAKEAAPSPAAATDEDGAAGVQLLKRHFEGRGMASLTPVLEQEEIDVSVFLAMSQEDCKRVFRATFGVVKKMELLQQELRSSH</sequence>